<dbReference type="SUPFAM" id="SSF47413">
    <property type="entry name" value="lambda repressor-like DNA-binding domains"/>
    <property type="match status" value="1"/>
</dbReference>
<gene>
    <name evidence="2" type="ORF">CFBP5477_012245</name>
</gene>
<dbReference type="Gene3D" id="1.10.260.40">
    <property type="entry name" value="lambda repressor-like DNA-binding domains"/>
    <property type="match status" value="1"/>
</dbReference>
<dbReference type="EMBL" id="CP124733">
    <property type="protein sequence ID" value="WHA40585.1"/>
    <property type="molecule type" value="Genomic_DNA"/>
</dbReference>
<proteinExistence type="predicted"/>
<feature type="domain" description="HTH cro/C1-type" evidence="1">
    <location>
        <begin position="6"/>
        <end position="53"/>
    </location>
</feature>
<accession>A0AAF0KCX9</accession>
<dbReference type="Proteomes" id="UP000298664">
    <property type="component" value="Chromosome Circular"/>
</dbReference>
<evidence type="ECO:0000313" key="2">
    <source>
        <dbReference type="EMBL" id="WHA40585.1"/>
    </source>
</evidence>
<evidence type="ECO:0000259" key="1">
    <source>
        <dbReference type="PROSITE" id="PS50943"/>
    </source>
</evidence>
<organism evidence="2 3">
    <name type="scientific">Agrobacterium larrymoorei</name>
    <dbReference type="NCBI Taxonomy" id="160699"/>
    <lineage>
        <taxon>Bacteria</taxon>
        <taxon>Pseudomonadati</taxon>
        <taxon>Pseudomonadota</taxon>
        <taxon>Alphaproteobacteria</taxon>
        <taxon>Hyphomicrobiales</taxon>
        <taxon>Rhizobiaceae</taxon>
        <taxon>Rhizobium/Agrobacterium group</taxon>
        <taxon>Agrobacterium</taxon>
    </lineage>
</organism>
<dbReference type="RefSeq" id="WP_137392712.1">
    <property type="nucleotide sequence ID" value="NZ_CP124733.1"/>
</dbReference>
<dbReference type="CDD" id="cd00093">
    <property type="entry name" value="HTH_XRE"/>
    <property type="match status" value="1"/>
</dbReference>
<evidence type="ECO:0000313" key="3">
    <source>
        <dbReference type="Proteomes" id="UP000298664"/>
    </source>
</evidence>
<dbReference type="PROSITE" id="PS50943">
    <property type="entry name" value="HTH_CROC1"/>
    <property type="match status" value="1"/>
</dbReference>
<dbReference type="InterPro" id="IPR001387">
    <property type="entry name" value="Cro/C1-type_HTH"/>
</dbReference>
<dbReference type="InterPro" id="IPR010982">
    <property type="entry name" value="Lambda_DNA-bd_dom_sf"/>
</dbReference>
<reference evidence="2" key="1">
    <citation type="submission" date="2023-05" db="EMBL/GenBank/DDBJ databases">
        <title>Complete genome sequence of Agrobacterium larrymoorei CFBP5477.</title>
        <authorList>
            <person name="Yen H.-C."/>
            <person name="Chou L."/>
            <person name="Lin Y.-C."/>
            <person name="Lai E.-M."/>
            <person name="Kuo C.-H."/>
        </authorList>
    </citation>
    <scope>NUCLEOTIDE SEQUENCE</scope>
    <source>
        <strain evidence="2">CFBP5477</strain>
    </source>
</reference>
<sequence length="80" mass="8594">MTPAQLRMARNALKLGVRELAEITKVTTATITRFENERGGLNTQTQIKLLDALHDMGITFLKDGEPSVGLGVSLASGRGL</sequence>
<name>A0AAF0KCX9_9HYPH</name>
<dbReference type="GO" id="GO:0003677">
    <property type="term" value="F:DNA binding"/>
    <property type="evidence" value="ECO:0007669"/>
    <property type="project" value="InterPro"/>
</dbReference>
<dbReference type="AlphaFoldDB" id="A0AAF0KCX9"/>
<protein>
    <submittedName>
        <fullName evidence="2">Helix-turn-helix transcriptional regulator</fullName>
    </submittedName>
</protein>